<sequence>IEEVTLESNNLPLPNLETSIRLHKEYLQQCQIKRKKEVPN</sequence>
<reference evidence="1" key="1">
    <citation type="submission" date="2021-06" db="EMBL/GenBank/DDBJ databases">
        <authorList>
            <person name="Kallberg Y."/>
            <person name="Tangrot J."/>
            <person name="Rosling A."/>
        </authorList>
    </citation>
    <scope>NUCLEOTIDE SEQUENCE</scope>
    <source>
        <strain evidence="1">IL203A</strain>
    </source>
</reference>
<comment type="caution">
    <text evidence="1">The sequence shown here is derived from an EMBL/GenBank/DDBJ whole genome shotgun (WGS) entry which is preliminary data.</text>
</comment>
<feature type="non-terminal residue" evidence="1">
    <location>
        <position position="1"/>
    </location>
</feature>
<proteinExistence type="predicted"/>
<evidence type="ECO:0000313" key="1">
    <source>
        <dbReference type="EMBL" id="CAG8771331.1"/>
    </source>
</evidence>
<keyword evidence="2" id="KW-1185">Reference proteome</keyword>
<accession>A0ACA9R0A5</accession>
<feature type="non-terminal residue" evidence="1">
    <location>
        <position position="40"/>
    </location>
</feature>
<dbReference type="Proteomes" id="UP000789702">
    <property type="component" value="Unassembled WGS sequence"/>
</dbReference>
<dbReference type="EMBL" id="CAJVPU010056995">
    <property type="protein sequence ID" value="CAG8771331.1"/>
    <property type="molecule type" value="Genomic_DNA"/>
</dbReference>
<protein>
    <submittedName>
        <fullName evidence="1">518_t:CDS:1</fullName>
    </submittedName>
</protein>
<evidence type="ECO:0000313" key="2">
    <source>
        <dbReference type="Proteomes" id="UP000789702"/>
    </source>
</evidence>
<organism evidence="1 2">
    <name type="scientific">Dentiscutata heterogama</name>
    <dbReference type="NCBI Taxonomy" id="1316150"/>
    <lineage>
        <taxon>Eukaryota</taxon>
        <taxon>Fungi</taxon>
        <taxon>Fungi incertae sedis</taxon>
        <taxon>Mucoromycota</taxon>
        <taxon>Glomeromycotina</taxon>
        <taxon>Glomeromycetes</taxon>
        <taxon>Diversisporales</taxon>
        <taxon>Gigasporaceae</taxon>
        <taxon>Dentiscutata</taxon>
    </lineage>
</organism>
<gene>
    <name evidence="1" type="ORF">DHETER_LOCUS15852</name>
</gene>
<name>A0ACA9R0A5_9GLOM</name>